<keyword evidence="3 4" id="KW-0808">Transferase</keyword>
<dbReference type="InterPro" id="IPR050271">
    <property type="entry name" value="UDP-glycosyltransferase"/>
</dbReference>
<keyword evidence="7" id="KW-1185">Reference proteome</keyword>
<feature type="signal peptide" evidence="6">
    <location>
        <begin position="1"/>
        <end position="23"/>
    </location>
</feature>
<keyword evidence="5" id="KW-0472">Membrane</keyword>
<dbReference type="InterPro" id="IPR002213">
    <property type="entry name" value="UDP_glucos_trans"/>
</dbReference>
<dbReference type="PROSITE" id="PS51257">
    <property type="entry name" value="PROKAR_LIPOPROTEIN"/>
    <property type="match status" value="1"/>
</dbReference>
<accession>A0A6J3K390</accession>
<protein>
    <submittedName>
        <fullName evidence="8">UDP-glucuronosyltransferase 2B20-like</fullName>
    </submittedName>
</protein>
<dbReference type="GeneID" id="117232335"/>
<evidence type="ECO:0000256" key="2">
    <source>
        <dbReference type="ARBA" id="ARBA00022676"/>
    </source>
</evidence>
<keyword evidence="2 4" id="KW-0328">Glycosyltransferase</keyword>
<organism evidence="7 8">
    <name type="scientific">Bombus vosnesenskii</name>
    <dbReference type="NCBI Taxonomy" id="207650"/>
    <lineage>
        <taxon>Eukaryota</taxon>
        <taxon>Metazoa</taxon>
        <taxon>Ecdysozoa</taxon>
        <taxon>Arthropoda</taxon>
        <taxon>Hexapoda</taxon>
        <taxon>Insecta</taxon>
        <taxon>Pterygota</taxon>
        <taxon>Neoptera</taxon>
        <taxon>Endopterygota</taxon>
        <taxon>Hymenoptera</taxon>
        <taxon>Apocrita</taxon>
        <taxon>Aculeata</taxon>
        <taxon>Apoidea</taxon>
        <taxon>Anthophila</taxon>
        <taxon>Apidae</taxon>
        <taxon>Bombus</taxon>
        <taxon>Pyrobombus</taxon>
    </lineage>
</organism>
<dbReference type="Proteomes" id="UP000504631">
    <property type="component" value="Unplaced"/>
</dbReference>
<name>A0A6J3K390_9HYME</name>
<keyword evidence="6" id="KW-0732">Signal</keyword>
<evidence type="ECO:0000256" key="6">
    <source>
        <dbReference type="SAM" id="SignalP"/>
    </source>
</evidence>
<dbReference type="PROSITE" id="PS00375">
    <property type="entry name" value="UDPGT"/>
    <property type="match status" value="1"/>
</dbReference>
<dbReference type="Pfam" id="PF00201">
    <property type="entry name" value="UDPGT"/>
    <property type="match status" value="1"/>
</dbReference>
<dbReference type="AlphaFoldDB" id="A0A6J3K390"/>
<dbReference type="CDD" id="cd03784">
    <property type="entry name" value="GT1_Gtf-like"/>
    <property type="match status" value="1"/>
</dbReference>
<dbReference type="PANTHER" id="PTHR48043:SF114">
    <property type="entry name" value="IP04436P-RELATED"/>
    <property type="match status" value="1"/>
</dbReference>
<dbReference type="InterPro" id="IPR035595">
    <property type="entry name" value="UDP_glycos_trans_CS"/>
</dbReference>
<dbReference type="PANTHER" id="PTHR48043">
    <property type="entry name" value="EG:EG0003.4 PROTEIN-RELATED"/>
    <property type="match status" value="1"/>
</dbReference>
<dbReference type="KEGG" id="bvk:117232335"/>
<reference evidence="8" key="1">
    <citation type="submission" date="2025-08" db="UniProtKB">
        <authorList>
            <consortium name="RefSeq"/>
        </authorList>
    </citation>
    <scope>IDENTIFICATION</scope>
    <source>
        <tissue evidence="8">Muscle</tissue>
    </source>
</reference>
<gene>
    <name evidence="8" type="primary">LOC117232335</name>
</gene>
<keyword evidence="5" id="KW-1133">Transmembrane helix</keyword>
<dbReference type="Gene3D" id="3.40.50.2000">
    <property type="entry name" value="Glycogen Phosphorylase B"/>
    <property type="match status" value="2"/>
</dbReference>
<dbReference type="FunFam" id="3.40.50.2000:FF:000050">
    <property type="entry name" value="UDP-glucuronosyltransferase"/>
    <property type="match status" value="1"/>
</dbReference>
<sequence length="546" mass="61991">MWITGNRIIFLLFLVVLTSCSDANNSTVPKKQLKILAVFAHLGKSHFDVFKPLLEELSRRGHELTVISHFPRTEKAIAEEPLPTYKDISLRNEKLGVFVNVVDLHAIDSPYFQIFTDLYMLYTMSGLVCDIALKNPEVKQLVDSGKKFDLMLVESFNTNCFMVLVHKFNVPFIQISTHQLMAWAIDDLGVSNEASYIPSMFTRLPRPMNFFQRMINAVSAFVTTMVFRTLFNWRDYSVANEFYGPGIPDLKSISNNASLMFVNTHYSVHGAISFPPNVIEIGGIHISPKVKPLPPKIKKFLDEAHEGVLYFNLGSMVKTASMPEDKLKVFIKVFTSIPRKVIWKWEVDGIPDNSGLDNSNNVLIEKWLPQYDILNHPNVKCYFGHGGLLGLSEGVQSGVPMVLMPFFGDQYQNAIAAQARGVALVVDFVKLNEQTLKHTLDEIFNNTRYRENAKKLSKAFKDRPNTPLETAVWWTEYVGRGNASPYIRSEAANMSWCQRNLIDVMVTLAVLALLSLYVSYRILKCILTRATKRQEQKNGAMSKKRD</sequence>
<evidence type="ECO:0000256" key="1">
    <source>
        <dbReference type="ARBA" id="ARBA00009995"/>
    </source>
</evidence>
<evidence type="ECO:0000256" key="5">
    <source>
        <dbReference type="SAM" id="Phobius"/>
    </source>
</evidence>
<dbReference type="GO" id="GO:0008194">
    <property type="term" value="F:UDP-glycosyltransferase activity"/>
    <property type="evidence" value="ECO:0007669"/>
    <property type="project" value="InterPro"/>
</dbReference>
<evidence type="ECO:0000313" key="7">
    <source>
        <dbReference type="Proteomes" id="UP000504631"/>
    </source>
</evidence>
<feature type="chain" id="PRO_5027004378" evidence="6">
    <location>
        <begin position="24"/>
        <end position="546"/>
    </location>
</feature>
<evidence type="ECO:0000313" key="8">
    <source>
        <dbReference type="RefSeq" id="XP_033347562.1"/>
    </source>
</evidence>
<dbReference type="SUPFAM" id="SSF53756">
    <property type="entry name" value="UDP-Glycosyltransferase/glycogen phosphorylase"/>
    <property type="match status" value="1"/>
</dbReference>
<evidence type="ECO:0000256" key="4">
    <source>
        <dbReference type="RuleBase" id="RU003718"/>
    </source>
</evidence>
<feature type="transmembrane region" description="Helical" evidence="5">
    <location>
        <begin position="504"/>
        <end position="523"/>
    </location>
</feature>
<comment type="similarity">
    <text evidence="1 4">Belongs to the UDP-glycosyltransferase family.</text>
</comment>
<dbReference type="RefSeq" id="XP_033347562.1">
    <property type="nucleotide sequence ID" value="XM_033491671.1"/>
</dbReference>
<proteinExistence type="inferred from homology"/>
<evidence type="ECO:0000256" key="3">
    <source>
        <dbReference type="ARBA" id="ARBA00022679"/>
    </source>
</evidence>
<keyword evidence="5" id="KW-0812">Transmembrane</keyword>